<reference evidence="1" key="1">
    <citation type="submission" date="2021-05" db="EMBL/GenBank/DDBJ databases">
        <authorList>
            <person name="Pan Q."/>
            <person name="Jouanno E."/>
            <person name="Zahm M."/>
            <person name="Klopp C."/>
            <person name="Cabau C."/>
            <person name="Louis A."/>
            <person name="Berthelot C."/>
            <person name="Parey E."/>
            <person name="Roest Crollius H."/>
            <person name="Montfort J."/>
            <person name="Robinson-Rechavi M."/>
            <person name="Bouchez O."/>
            <person name="Lampietro C."/>
            <person name="Lopez Roques C."/>
            <person name="Donnadieu C."/>
            <person name="Postlethwait J."/>
            <person name="Bobe J."/>
            <person name="Dillon D."/>
            <person name="Chandos A."/>
            <person name="von Hippel F."/>
            <person name="Guiguen Y."/>
        </authorList>
    </citation>
    <scope>NUCLEOTIDE SEQUENCE</scope>
    <source>
        <strain evidence="1">YG-Jan2019</strain>
    </source>
</reference>
<dbReference type="Proteomes" id="UP001157502">
    <property type="component" value="Chromosome 29"/>
</dbReference>
<evidence type="ECO:0000313" key="2">
    <source>
        <dbReference type="Proteomes" id="UP001157502"/>
    </source>
</evidence>
<protein>
    <submittedName>
        <fullName evidence="1">Uncharacterized protein</fullName>
    </submittedName>
</protein>
<organism evidence="1 2">
    <name type="scientific">Dallia pectoralis</name>
    <name type="common">Alaska blackfish</name>
    <dbReference type="NCBI Taxonomy" id="75939"/>
    <lineage>
        <taxon>Eukaryota</taxon>
        <taxon>Metazoa</taxon>
        <taxon>Chordata</taxon>
        <taxon>Craniata</taxon>
        <taxon>Vertebrata</taxon>
        <taxon>Euteleostomi</taxon>
        <taxon>Actinopterygii</taxon>
        <taxon>Neopterygii</taxon>
        <taxon>Teleostei</taxon>
        <taxon>Protacanthopterygii</taxon>
        <taxon>Esociformes</taxon>
        <taxon>Umbridae</taxon>
        <taxon>Dallia</taxon>
    </lineage>
</organism>
<evidence type="ECO:0000313" key="1">
    <source>
        <dbReference type="EMBL" id="KAJ7989936.1"/>
    </source>
</evidence>
<proteinExistence type="predicted"/>
<gene>
    <name evidence="1" type="ORF">DPEC_G00309650</name>
</gene>
<sequence length="122" mass="13351">MIAVTTGVNLGIFGHHPRHLNQSGSRPLHPFLTLLTPPLSHPIAAAAGQGGVNAGGGLYYWLIDQRGVARLRDPETYRANDWPSNTNTRRVKTLCLMGAWKRFPQEAALHPQTRESGTTGME</sequence>
<name>A0ACC2FEZ4_DALPE</name>
<accession>A0ACC2FEZ4</accession>
<comment type="caution">
    <text evidence="1">The sequence shown here is derived from an EMBL/GenBank/DDBJ whole genome shotgun (WGS) entry which is preliminary data.</text>
</comment>
<keyword evidence="2" id="KW-1185">Reference proteome</keyword>
<dbReference type="EMBL" id="CM055756">
    <property type="protein sequence ID" value="KAJ7989936.1"/>
    <property type="molecule type" value="Genomic_DNA"/>
</dbReference>